<protein>
    <submittedName>
        <fullName evidence="7">Peptidase, S41 family</fullName>
    </submittedName>
</protein>
<accession>A0A136Q0R9</accession>
<dbReference type="InterPro" id="IPR029045">
    <property type="entry name" value="ClpP/crotonase-like_dom_sf"/>
</dbReference>
<dbReference type="InterPro" id="IPR041489">
    <property type="entry name" value="PDZ_6"/>
</dbReference>
<comment type="similarity">
    <text evidence="1 5">Belongs to the peptidase S41A family.</text>
</comment>
<dbReference type="SMART" id="SM00228">
    <property type="entry name" value="PDZ"/>
    <property type="match status" value="1"/>
</dbReference>
<feature type="domain" description="PDZ" evidence="6">
    <location>
        <begin position="92"/>
        <end position="160"/>
    </location>
</feature>
<keyword evidence="3 5" id="KW-0378">Hydrolase</keyword>
<dbReference type="RefSeq" id="WP_066521575.1">
    <property type="nucleotide sequence ID" value="NZ_CABMOF010000005.1"/>
</dbReference>
<sequence>MERKGYWKGFISGIAALVIVGFVITMAGSARGETGTNLNLYPVFDKIEKIQALIDEHFYFDEDAENGEYYIYQGMLSGLGDQYSYYMDANEYAAYKRKMDGNYCGMGATVAQDPDTLETSVVSVESGGPADKAGVQEGDIFLEMDGNDVTQMDLGDLIENYGIGPEGSILALRVRRPSDGQEYDLTIIREPIISQTVAHQMLDAETGYIQVASFRAETTEQFKQAVDDLVQSGATRFVYDLRGNLGGSLNSAADMLDYLLPDGLLVYTADKNGAKKSVYEGKDGHEVNLPSVVLVDGNSASASEVFASAMRDYERAKLVGAKTFGKGIVQETFPVGDGSVVRLTTTAYFTKNGYPIHGHGLEPDVAVAMDPARDPEEPLASETDLQLQAALKLLDEEG</sequence>
<dbReference type="PANTHER" id="PTHR32060">
    <property type="entry name" value="TAIL-SPECIFIC PROTEASE"/>
    <property type="match status" value="1"/>
</dbReference>
<dbReference type="InterPro" id="IPR005151">
    <property type="entry name" value="Tail-specific_protease"/>
</dbReference>
<dbReference type="STRING" id="626937.HMPREF3293_02930"/>
<dbReference type="EMBL" id="LSZW01000065">
    <property type="protein sequence ID" value="KXK64281.1"/>
    <property type="molecule type" value="Genomic_DNA"/>
</dbReference>
<organism evidence="7 8">
    <name type="scientific">Christensenella minuta</name>
    <dbReference type="NCBI Taxonomy" id="626937"/>
    <lineage>
        <taxon>Bacteria</taxon>
        <taxon>Bacillati</taxon>
        <taxon>Bacillota</taxon>
        <taxon>Clostridia</taxon>
        <taxon>Christensenellales</taxon>
        <taxon>Christensenellaceae</taxon>
        <taxon>Christensenella</taxon>
    </lineage>
</organism>
<dbReference type="GO" id="GO:0004175">
    <property type="term" value="F:endopeptidase activity"/>
    <property type="evidence" value="ECO:0007669"/>
    <property type="project" value="TreeGrafter"/>
</dbReference>
<dbReference type="Pfam" id="PF03572">
    <property type="entry name" value="Peptidase_S41"/>
    <property type="match status" value="1"/>
</dbReference>
<proteinExistence type="inferred from homology"/>
<evidence type="ECO:0000256" key="3">
    <source>
        <dbReference type="ARBA" id="ARBA00022801"/>
    </source>
</evidence>
<dbReference type="Gene3D" id="3.90.226.10">
    <property type="entry name" value="2-enoyl-CoA Hydratase, Chain A, domain 1"/>
    <property type="match status" value="1"/>
</dbReference>
<dbReference type="NCBIfam" id="TIGR00225">
    <property type="entry name" value="prc"/>
    <property type="match status" value="1"/>
</dbReference>
<dbReference type="InterPro" id="IPR004447">
    <property type="entry name" value="Peptidase_S41A"/>
</dbReference>
<dbReference type="SMART" id="SM00245">
    <property type="entry name" value="TSPc"/>
    <property type="match status" value="1"/>
</dbReference>
<keyword evidence="4 5" id="KW-0720">Serine protease</keyword>
<dbReference type="Pfam" id="PF17820">
    <property type="entry name" value="PDZ_6"/>
    <property type="match status" value="1"/>
</dbReference>
<comment type="caution">
    <text evidence="7">The sequence shown here is derived from an EMBL/GenBank/DDBJ whole genome shotgun (WGS) entry which is preliminary data.</text>
</comment>
<dbReference type="SUPFAM" id="SSF50156">
    <property type="entry name" value="PDZ domain-like"/>
    <property type="match status" value="1"/>
</dbReference>
<dbReference type="PROSITE" id="PS50106">
    <property type="entry name" value="PDZ"/>
    <property type="match status" value="1"/>
</dbReference>
<reference evidence="7 8" key="1">
    <citation type="submission" date="2016-02" db="EMBL/GenBank/DDBJ databases">
        <authorList>
            <person name="Wen L."/>
            <person name="He K."/>
            <person name="Yang H."/>
        </authorList>
    </citation>
    <scope>NUCLEOTIDE SEQUENCE [LARGE SCALE GENOMIC DNA]</scope>
    <source>
        <strain evidence="7 8">DSM 22607</strain>
    </source>
</reference>
<keyword evidence="2 5" id="KW-0645">Protease</keyword>
<dbReference type="InterPro" id="IPR036034">
    <property type="entry name" value="PDZ_sf"/>
</dbReference>
<gene>
    <name evidence="7" type="ORF">HMPREF3293_02930</name>
</gene>
<dbReference type="CDD" id="cd06782">
    <property type="entry name" value="cpPDZ_CPP-like"/>
    <property type="match status" value="1"/>
</dbReference>
<name>A0A136Q0R9_9FIRM</name>
<dbReference type="SUPFAM" id="SSF52096">
    <property type="entry name" value="ClpP/crotonase"/>
    <property type="match status" value="1"/>
</dbReference>
<evidence type="ECO:0000256" key="1">
    <source>
        <dbReference type="ARBA" id="ARBA00009179"/>
    </source>
</evidence>
<dbReference type="Gene3D" id="2.30.42.10">
    <property type="match status" value="1"/>
</dbReference>
<dbReference type="GO" id="GO:0030288">
    <property type="term" value="C:outer membrane-bounded periplasmic space"/>
    <property type="evidence" value="ECO:0007669"/>
    <property type="project" value="TreeGrafter"/>
</dbReference>
<dbReference type="Gene3D" id="3.30.750.44">
    <property type="match status" value="1"/>
</dbReference>
<dbReference type="PANTHER" id="PTHR32060:SF30">
    <property type="entry name" value="CARBOXY-TERMINAL PROCESSING PROTEASE CTPA"/>
    <property type="match status" value="1"/>
</dbReference>
<dbReference type="GO" id="GO:0007165">
    <property type="term" value="P:signal transduction"/>
    <property type="evidence" value="ECO:0007669"/>
    <property type="project" value="TreeGrafter"/>
</dbReference>
<dbReference type="GO" id="GO:0008236">
    <property type="term" value="F:serine-type peptidase activity"/>
    <property type="evidence" value="ECO:0007669"/>
    <property type="project" value="UniProtKB-KW"/>
</dbReference>
<evidence type="ECO:0000256" key="2">
    <source>
        <dbReference type="ARBA" id="ARBA00022670"/>
    </source>
</evidence>
<dbReference type="KEGG" id="cmiu:B1H56_02350"/>
<dbReference type="Proteomes" id="UP000070366">
    <property type="component" value="Unassembled WGS sequence"/>
</dbReference>
<dbReference type="InterPro" id="IPR001478">
    <property type="entry name" value="PDZ"/>
</dbReference>
<dbReference type="GO" id="GO:0006508">
    <property type="term" value="P:proteolysis"/>
    <property type="evidence" value="ECO:0007669"/>
    <property type="project" value="UniProtKB-KW"/>
</dbReference>
<dbReference type="OrthoDB" id="9812068at2"/>
<keyword evidence="8" id="KW-1185">Reference proteome</keyword>
<dbReference type="PATRIC" id="fig|626937.4.peg.2885"/>
<dbReference type="CDD" id="cd07560">
    <property type="entry name" value="Peptidase_S41_CPP"/>
    <property type="match status" value="1"/>
</dbReference>
<evidence type="ECO:0000313" key="7">
    <source>
        <dbReference type="EMBL" id="KXK64281.1"/>
    </source>
</evidence>
<evidence type="ECO:0000259" key="6">
    <source>
        <dbReference type="PROSITE" id="PS50106"/>
    </source>
</evidence>
<evidence type="ECO:0000256" key="5">
    <source>
        <dbReference type="RuleBase" id="RU004404"/>
    </source>
</evidence>
<evidence type="ECO:0000256" key="4">
    <source>
        <dbReference type="ARBA" id="ARBA00022825"/>
    </source>
</evidence>
<dbReference type="AlphaFoldDB" id="A0A136Q0R9"/>
<evidence type="ECO:0000313" key="8">
    <source>
        <dbReference type="Proteomes" id="UP000070366"/>
    </source>
</evidence>